<reference evidence="1 2" key="1">
    <citation type="journal article" date="2023" name="Hortic Res">
        <title>Pangenome of water caltrop reveals structural variations and asymmetric subgenome divergence after allopolyploidization.</title>
        <authorList>
            <person name="Zhang X."/>
            <person name="Chen Y."/>
            <person name="Wang L."/>
            <person name="Yuan Y."/>
            <person name="Fang M."/>
            <person name="Shi L."/>
            <person name="Lu R."/>
            <person name="Comes H.P."/>
            <person name="Ma Y."/>
            <person name="Chen Y."/>
            <person name="Huang G."/>
            <person name="Zhou Y."/>
            <person name="Zheng Z."/>
            <person name="Qiu Y."/>
        </authorList>
    </citation>
    <scope>NUCLEOTIDE SEQUENCE [LARGE SCALE GENOMIC DNA]</scope>
    <source>
        <strain evidence="1">F231</strain>
    </source>
</reference>
<organism evidence="1 2">
    <name type="scientific">Trapa natans</name>
    <name type="common">Water chestnut</name>
    <dbReference type="NCBI Taxonomy" id="22666"/>
    <lineage>
        <taxon>Eukaryota</taxon>
        <taxon>Viridiplantae</taxon>
        <taxon>Streptophyta</taxon>
        <taxon>Embryophyta</taxon>
        <taxon>Tracheophyta</taxon>
        <taxon>Spermatophyta</taxon>
        <taxon>Magnoliopsida</taxon>
        <taxon>eudicotyledons</taxon>
        <taxon>Gunneridae</taxon>
        <taxon>Pentapetalae</taxon>
        <taxon>rosids</taxon>
        <taxon>malvids</taxon>
        <taxon>Myrtales</taxon>
        <taxon>Lythraceae</taxon>
        <taxon>Trapa</taxon>
    </lineage>
</organism>
<evidence type="ECO:0000313" key="1">
    <source>
        <dbReference type="EMBL" id="KAK4797729.1"/>
    </source>
</evidence>
<comment type="caution">
    <text evidence="1">The sequence shown here is derived from an EMBL/GenBank/DDBJ whole genome shotgun (WGS) entry which is preliminary data.</text>
</comment>
<sequence>MADSRSSARAWRWSRGGSDLPCYCRLPCSYSSQVFTSIVGLLFMGRLTEPIWGSSL</sequence>
<gene>
    <name evidence="1" type="ORF">SAY86_030055</name>
</gene>
<accession>A0AAN7M4M8</accession>
<evidence type="ECO:0000313" key="2">
    <source>
        <dbReference type="Proteomes" id="UP001346149"/>
    </source>
</evidence>
<keyword evidence="2" id="KW-1185">Reference proteome</keyword>
<dbReference type="Proteomes" id="UP001346149">
    <property type="component" value="Unassembled WGS sequence"/>
</dbReference>
<dbReference type="AlphaFoldDB" id="A0AAN7M4M8"/>
<name>A0AAN7M4M8_TRANT</name>
<protein>
    <submittedName>
        <fullName evidence="1">Uncharacterized protein</fullName>
    </submittedName>
</protein>
<dbReference type="EMBL" id="JAXQNO010000005">
    <property type="protein sequence ID" value="KAK4797729.1"/>
    <property type="molecule type" value="Genomic_DNA"/>
</dbReference>
<proteinExistence type="predicted"/>